<accession>A0A382YQ60</accession>
<proteinExistence type="predicted"/>
<gene>
    <name evidence="2" type="ORF">METZ01_LOCUS438035</name>
</gene>
<evidence type="ECO:0000313" key="2">
    <source>
        <dbReference type="EMBL" id="SVD85181.1"/>
    </source>
</evidence>
<dbReference type="EMBL" id="UINC01177500">
    <property type="protein sequence ID" value="SVD85181.1"/>
    <property type="molecule type" value="Genomic_DNA"/>
</dbReference>
<dbReference type="Pfam" id="PF00483">
    <property type="entry name" value="NTP_transferase"/>
    <property type="match status" value="1"/>
</dbReference>
<dbReference type="CDD" id="cd04181">
    <property type="entry name" value="NTP_transferase"/>
    <property type="match status" value="1"/>
</dbReference>
<reference evidence="2" key="1">
    <citation type="submission" date="2018-05" db="EMBL/GenBank/DDBJ databases">
        <authorList>
            <person name="Lanie J.A."/>
            <person name="Ng W.-L."/>
            <person name="Kazmierczak K.M."/>
            <person name="Andrzejewski T.M."/>
            <person name="Davidsen T.M."/>
            <person name="Wayne K.J."/>
            <person name="Tettelin H."/>
            <person name="Glass J.I."/>
            <person name="Rusch D."/>
            <person name="Podicherti R."/>
            <person name="Tsui H.-C.T."/>
            <person name="Winkler M.E."/>
        </authorList>
    </citation>
    <scope>NUCLEOTIDE SEQUENCE</scope>
</reference>
<evidence type="ECO:0000259" key="1">
    <source>
        <dbReference type="Pfam" id="PF00483"/>
    </source>
</evidence>
<dbReference type="Gene3D" id="3.90.550.10">
    <property type="entry name" value="Spore Coat Polysaccharide Biosynthesis Protein SpsA, Chain A"/>
    <property type="match status" value="1"/>
</dbReference>
<feature type="domain" description="Nucleotidyl transferase" evidence="1">
    <location>
        <begin position="3"/>
        <end position="92"/>
    </location>
</feature>
<protein>
    <recommendedName>
        <fullName evidence="1">Nucleotidyl transferase domain-containing protein</fullName>
    </recommendedName>
</protein>
<sequence>MEAMILSGGRGTRLRPITDTIPKPLIPINNTPLIDWSIKYLKKFGITDIILCNGYRSKQIEKYLKSKNNFGCAIQYSIEKTPLGTAGAIKKTLK</sequence>
<dbReference type="InterPro" id="IPR029044">
    <property type="entry name" value="Nucleotide-diphossugar_trans"/>
</dbReference>
<dbReference type="InterPro" id="IPR005835">
    <property type="entry name" value="NTP_transferase_dom"/>
</dbReference>
<name>A0A382YQ60_9ZZZZ</name>
<dbReference type="SUPFAM" id="SSF53448">
    <property type="entry name" value="Nucleotide-diphospho-sugar transferases"/>
    <property type="match status" value="1"/>
</dbReference>
<feature type="non-terminal residue" evidence="2">
    <location>
        <position position="94"/>
    </location>
</feature>
<dbReference type="PANTHER" id="PTHR22572">
    <property type="entry name" value="SUGAR-1-PHOSPHATE GUANYL TRANSFERASE"/>
    <property type="match status" value="1"/>
</dbReference>
<dbReference type="InterPro" id="IPR050486">
    <property type="entry name" value="Mannose-1P_guanyltransferase"/>
</dbReference>
<organism evidence="2">
    <name type="scientific">marine metagenome</name>
    <dbReference type="NCBI Taxonomy" id="408172"/>
    <lineage>
        <taxon>unclassified sequences</taxon>
        <taxon>metagenomes</taxon>
        <taxon>ecological metagenomes</taxon>
    </lineage>
</organism>
<dbReference type="AlphaFoldDB" id="A0A382YQ60"/>